<evidence type="ECO:0000313" key="5">
    <source>
        <dbReference type="Proteomes" id="UP000504638"/>
    </source>
</evidence>
<dbReference type="GO" id="GO:0005634">
    <property type="term" value="C:nucleus"/>
    <property type="evidence" value="ECO:0007669"/>
    <property type="project" value="TreeGrafter"/>
</dbReference>
<dbReference type="SMART" id="SM00066">
    <property type="entry name" value="GAL4"/>
    <property type="match status" value="1"/>
</dbReference>
<dbReference type="GeneID" id="54417546"/>
<gene>
    <name evidence="4 6" type="ORF">P152DRAFT_411872</name>
</gene>
<evidence type="ECO:0000313" key="6">
    <source>
        <dbReference type="RefSeq" id="XP_033536550.1"/>
    </source>
</evidence>
<dbReference type="Gene3D" id="4.10.240.10">
    <property type="entry name" value="Zn(2)-C6 fungal-type DNA-binding domain"/>
    <property type="match status" value="1"/>
</dbReference>
<dbReference type="EMBL" id="ML975152">
    <property type="protein sequence ID" value="KAF1814919.1"/>
    <property type="molecule type" value="Genomic_DNA"/>
</dbReference>
<dbReference type="InterPro" id="IPR052780">
    <property type="entry name" value="AAA_Catabolism_Regulators"/>
</dbReference>
<evidence type="ECO:0000256" key="1">
    <source>
        <dbReference type="ARBA" id="ARBA00023242"/>
    </source>
</evidence>
<organism evidence="4">
    <name type="scientific">Eremomyces bilateralis CBS 781.70</name>
    <dbReference type="NCBI Taxonomy" id="1392243"/>
    <lineage>
        <taxon>Eukaryota</taxon>
        <taxon>Fungi</taxon>
        <taxon>Dikarya</taxon>
        <taxon>Ascomycota</taxon>
        <taxon>Pezizomycotina</taxon>
        <taxon>Dothideomycetes</taxon>
        <taxon>Dothideomycetes incertae sedis</taxon>
        <taxon>Eremomycetales</taxon>
        <taxon>Eremomycetaceae</taxon>
        <taxon>Eremomyces</taxon>
    </lineage>
</organism>
<feature type="region of interest" description="Disordered" evidence="2">
    <location>
        <begin position="183"/>
        <end position="225"/>
    </location>
</feature>
<reference evidence="6" key="2">
    <citation type="submission" date="2020-04" db="EMBL/GenBank/DDBJ databases">
        <authorList>
            <consortium name="NCBI Genome Project"/>
        </authorList>
    </citation>
    <scope>NUCLEOTIDE SEQUENCE</scope>
    <source>
        <strain evidence="6">CBS 781.70</strain>
    </source>
</reference>
<feature type="domain" description="Zn(2)-C6 fungal-type" evidence="3">
    <location>
        <begin position="26"/>
        <end position="62"/>
    </location>
</feature>
<dbReference type="CDD" id="cd00067">
    <property type="entry name" value="GAL4"/>
    <property type="match status" value="1"/>
</dbReference>
<dbReference type="PROSITE" id="PS00463">
    <property type="entry name" value="ZN2_CY6_FUNGAL_1"/>
    <property type="match status" value="1"/>
</dbReference>
<feature type="non-terminal residue" evidence="4">
    <location>
        <position position="1048"/>
    </location>
</feature>
<dbReference type="RefSeq" id="XP_033536550.1">
    <property type="nucleotide sequence ID" value="XM_033676976.1"/>
</dbReference>
<proteinExistence type="predicted"/>
<reference evidence="6" key="3">
    <citation type="submission" date="2025-04" db="UniProtKB">
        <authorList>
            <consortium name="RefSeq"/>
        </authorList>
    </citation>
    <scope>IDENTIFICATION</scope>
    <source>
        <strain evidence="6">CBS 781.70</strain>
    </source>
</reference>
<evidence type="ECO:0000259" key="3">
    <source>
        <dbReference type="PROSITE" id="PS50048"/>
    </source>
</evidence>
<keyword evidence="5" id="KW-1185">Reference proteome</keyword>
<dbReference type="PROSITE" id="PS50048">
    <property type="entry name" value="ZN2_CY6_FUNGAL_2"/>
    <property type="match status" value="1"/>
</dbReference>
<dbReference type="CDD" id="cd12148">
    <property type="entry name" value="fungal_TF_MHR"/>
    <property type="match status" value="1"/>
</dbReference>
<feature type="compositionally biased region" description="Polar residues" evidence="2">
    <location>
        <begin position="108"/>
        <end position="128"/>
    </location>
</feature>
<dbReference type="AlphaFoldDB" id="A0A6G1GAP8"/>
<feature type="compositionally biased region" description="Low complexity" evidence="2">
    <location>
        <begin position="849"/>
        <end position="860"/>
    </location>
</feature>
<protein>
    <recommendedName>
        <fullName evidence="3">Zn(2)-C6 fungal-type domain-containing protein</fullName>
    </recommendedName>
</protein>
<dbReference type="InterPro" id="IPR001138">
    <property type="entry name" value="Zn2Cys6_DnaBD"/>
</dbReference>
<dbReference type="Proteomes" id="UP000504638">
    <property type="component" value="Unplaced"/>
</dbReference>
<feature type="region of interest" description="Disordered" evidence="2">
    <location>
        <begin position="101"/>
        <end position="153"/>
    </location>
</feature>
<feature type="region of interest" description="Disordered" evidence="2">
    <location>
        <begin position="843"/>
        <end position="895"/>
    </location>
</feature>
<feature type="region of interest" description="Disordered" evidence="2">
    <location>
        <begin position="699"/>
        <end position="720"/>
    </location>
</feature>
<reference evidence="4 6" key="1">
    <citation type="submission" date="2020-01" db="EMBL/GenBank/DDBJ databases">
        <authorList>
            <consortium name="DOE Joint Genome Institute"/>
            <person name="Haridas S."/>
            <person name="Albert R."/>
            <person name="Binder M."/>
            <person name="Bloem J."/>
            <person name="Labutti K."/>
            <person name="Salamov A."/>
            <person name="Andreopoulos B."/>
            <person name="Baker S.E."/>
            <person name="Barry K."/>
            <person name="Bills G."/>
            <person name="Bluhm B.H."/>
            <person name="Cannon C."/>
            <person name="Castanera R."/>
            <person name="Culley D.E."/>
            <person name="Daum C."/>
            <person name="Ezra D."/>
            <person name="Gonzalez J.B."/>
            <person name="Henrissat B."/>
            <person name="Kuo A."/>
            <person name="Liang C."/>
            <person name="Lipzen A."/>
            <person name="Lutzoni F."/>
            <person name="Magnuson J."/>
            <person name="Mondo S."/>
            <person name="Nolan M."/>
            <person name="Ohm R."/>
            <person name="Pangilinan J."/>
            <person name="Park H.-J."/>
            <person name="Ramirez L."/>
            <person name="Alfaro M."/>
            <person name="Sun H."/>
            <person name="Tritt A."/>
            <person name="Yoshinaga Y."/>
            <person name="Zwiers L.-H."/>
            <person name="Turgeon B.G."/>
            <person name="Goodwin S.B."/>
            <person name="Spatafora J.W."/>
            <person name="Crous P.W."/>
            <person name="Grigoriev I.V."/>
        </authorList>
    </citation>
    <scope>NUCLEOTIDE SEQUENCE</scope>
    <source>
        <strain evidence="4 6">CBS 781.70</strain>
    </source>
</reference>
<dbReference type="PANTHER" id="PTHR31644">
    <property type="entry name" value="TRANSCRIPTIONAL ACTIVATOR ARO80-RELATED"/>
    <property type="match status" value="1"/>
</dbReference>
<name>A0A6G1GAP8_9PEZI</name>
<dbReference type="Pfam" id="PF00172">
    <property type="entry name" value="Zn_clus"/>
    <property type="match status" value="1"/>
</dbReference>
<dbReference type="GO" id="GO:0008270">
    <property type="term" value="F:zinc ion binding"/>
    <property type="evidence" value="ECO:0007669"/>
    <property type="project" value="InterPro"/>
</dbReference>
<evidence type="ECO:0000313" key="4">
    <source>
        <dbReference type="EMBL" id="KAF1814919.1"/>
    </source>
</evidence>
<dbReference type="PANTHER" id="PTHR31644:SF2">
    <property type="entry name" value="TRANSCRIPTIONAL ACTIVATOR ARO80-RELATED"/>
    <property type="match status" value="1"/>
</dbReference>
<dbReference type="FunFam" id="4.10.240.10:FF:000012">
    <property type="entry name" value="C6 transcription factor"/>
    <property type="match status" value="1"/>
</dbReference>
<dbReference type="GO" id="GO:0009074">
    <property type="term" value="P:aromatic amino acid family catabolic process"/>
    <property type="evidence" value="ECO:0007669"/>
    <property type="project" value="TreeGrafter"/>
</dbReference>
<dbReference type="SUPFAM" id="SSF57701">
    <property type="entry name" value="Zn2/Cys6 DNA-binding domain"/>
    <property type="match status" value="1"/>
</dbReference>
<dbReference type="GO" id="GO:0000981">
    <property type="term" value="F:DNA-binding transcription factor activity, RNA polymerase II-specific"/>
    <property type="evidence" value="ECO:0007669"/>
    <property type="project" value="InterPro"/>
</dbReference>
<evidence type="ECO:0000256" key="2">
    <source>
        <dbReference type="SAM" id="MobiDB-lite"/>
    </source>
</evidence>
<keyword evidence="1" id="KW-0539">Nucleus</keyword>
<dbReference type="GO" id="GO:0045944">
    <property type="term" value="P:positive regulation of transcription by RNA polymerase II"/>
    <property type="evidence" value="ECO:0007669"/>
    <property type="project" value="TreeGrafter"/>
</dbReference>
<dbReference type="InterPro" id="IPR036864">
    <property type="entry name" value="Zn2-C6_fun-type_DNA-bd_sf"/>
</dbReference>
<dbReference type="OrthoDB" id="2262349at2759"/>
<accession>A0A6G1GAP8</accession>
<sequence length="1048" mass="114303">MDQSQAADTTSGTRPLGQQHTRTYQACIPCRRRKVRCDLGPVDNPHDPPCVRCRRESKECFFSATRRKRKTQEDDEAMDEGDLSDYEIRNARKRVRAVTDEFTPSPYQPNSFGSLAQQPLTPGGSTARLQPLRRPGTSGNNDSLVGRDDEDVQGNDEATAILQTTEVYSGHDALNLLYQAAQNGEQRPDHRRTASNASLQRPGAAVNNTPRTQEAVASPHDPVPQVPLRNPTFPPFPTAPRPIPGLVGALPTEEAAMQSALRAWSRFRFVRAGWFTAKEGILYIQYFYSSLAPLSPVTVPDYNNPATHSRMLEMEPMLTVTLLTISSRYMRLMGPGASSRPYAIHEKLWGYLQGMIDRLIWGQEHFGSGIIGSSSVPITGSQPASDINPLVRTGLRTLGTVEALLLLTEWHPRSLHFPPGTEGDELMIPECAAEPEVVVDEAPPPVFLNGTGGQKMDSWLEPCWRSDRLCWMLIGIAMSLAYELGVFDPNPSSDLYTIQDNPTVPPETIQVFFNRKRHIKELLQIYISQTSGRFGLTSMLPQLYADSSLQQPSEQRLQERKASLRRVHDLLGTLGTSPAPTRPGLPDPSNPSIGVNELILHFWISLAGIMELGNHKMFANRRMTRDLIKSGEYEELLKSFHPLLLDWKKEFDQCKRIPEHMRHIMNIEYEYTRVYLNSLGLQAVVERCTHNTPIQQYAQPAQTPQGNGDKKPINGSTNAEGNAIPLTTLMRWYGNDRQYIREVIEACRNVLKIVVSGLYPGEYLKHAPVRTYFRIISVAIILLKTFALGATEDDVALSLSLLDQAVQALRTCIVDDVHVSNRFADLADLLTHRIRGRIVRMSGSGAAGGSSTHSGNGVPSGFPPGVGPNAGTASPHPSNMPPPNLSHGSTGLGGRITAGTTPQWSGMGLSPSSPALSLSGRNQNSQTLWGITTESTDFEHSGINIMPPPSFGGAFGLDLGSGMPDIGTGNGFGGAGMNSAGSGDSASGTGGTANDENNVMGDFGLGGQDWLALPLDPILSSYGADVTQTTYGPDIGGYDMLDVLLRGG</sequence>